<keyword evidence="1" id="KW-0732">Signal</keyword>
<feature type="chain" id="PRO_5007283853" evidence="1">
    <location>
        <begin position="29"/>
        <end position="232"/>
    </location>
</feature>
<dbReference type="InterPro" id="IPR012674">
    <property type="entry name" value="Calycin"/>
</dbReference>
<dbReference type="EMBL" id="GEFH01002256">
    <property type="protein sequence ID" value="JAP66325.1"/>
    <property type="molecule type" value="mRNA"/>
</dbReference>
<dbReference type="GO" id="GO:0030682">
    <property type="term" value="P:symbiont-mediated perturbation of host defenses"/>
    <property type="evidence" value="ECO:0007669"/>
    <property type="project" value="InterPro"/>
</dbReference>
<evidence type="ECO:0000256" key="1">
    <source>
        <dbReference type="SAM" id="SignalP"/>
    </source>
</evidence>
<dbReference type="Pfam" id="PF02098">
    <property type="entry name" value="His_binding"/>
    <property type="match status" value="1"/>
</dbReference>
<accession>A0A131XJF5</accession>
<feature type="signal peptide" evidence="1">
    <location>
        <begin position="1"/>
        <end position="28"/>
    </location>
</feature>
<dbReference type="InterPro" id="IPR002970">
    <property type="entry name" value="Tick_his-bd"/>
</dbReference>
<dbReference type="SUPFAM" id="SSF50814">
    <property type="entry name" value="Lipocalins"/>
    <property type="match status" value="1"/>
</dbReference>
<reference evidence="2" key="1">
    <citation type="journal article" date="2017" name="Ticks Tick Borne Dis.">
        <title>An insight into the sialome of Hyalomma excavatum.</title>
        <authorList>
            <person name="Ribeiro J.M."/>
            <person name="Slovak M."/>
            <person name="Francischetti I.M."/>
        </authorList>
    </citation>
    <scope>NUCLEOTIDE SEQUENCE</scope>
    <source>
        <strain evidence="2">Samish</strain>
        <tissue evidence="2">Salivary glands</tissue>
    </source>
</reference>
<dbReference type="GO" id="GO:0043176">
    <property type="term" value="F:amine binding"/>
    <property type="evidence" value="ECO:0007669"/>
    <property type="project" value="InterPro"/>
</dbReference>
<evidence type="ECO:0000313" key="2">
    <source>
        <dbReference type="EMBL" id="JAP66325.1"/>
    </source>
</evidence>
<sequence>MKHCAVEVYFKKAIFIIAATSVCLSVNAEDAAVDGKKEAESSKVLPIVEVLNTSQALWLQWKNYTDDDVITEDGSHINLSAIDIDLTQRCTFILMYNITETDTFFYWNTIVNSEMIRSVYYGKFFGEERDALGSMNVTDLSEEEKEPFEIMKLKYRGDGCSVFFLYSLTEDGATGCELYLQNDKVVSGPSKECAEYYCKNCLIQNTVYEATCPAKVKQAEEHLKKILNEESR</sequence>
<organism evidence="2">
    <name type="scientific">Hyalomma excavatum</name>
    <dbReference type="NCBI Taxonomy" id="257692"/>
    <lineage>
        <taxon>Eukaryota</taxon>
        <taxon>Metazoa</taxon>
        <taxon>Ecdysozoa</taxon>
        <taxon>Arthropoda</taxon>
        <taxon>Chelicerata</taxon>
        <taxon>Arachnida</taxon>
        <taxon>Acari</taxon>
        <taxon>Parasitiformes</taxon>
        <taxon>Ixodida</taxon>
        <taxon>Ixodoidea</taxon>
        <taxon>Ixodidae</taxon>
        <taxon>Hyalomminae</taxon>
        <taxon>Hyalomma</taxon>
    </lineage>
</organism>
<name>A0A131XJF5_9ACAR</name>
<dbReference type="AlphaFoldDB" id="A0A131XJF5"/>
<protein>
    <submittedName>
        <fullName evidence="2">Putative group v salivary lipocalin lipocalin</fullName>
    </submittedName>
</protein>
<proteinExistence type="evidence at transcript level"/>